<dbReference type="Gene3D" id="3.90.960.10">
    <property type="entry name" value="YbaK/aminoacyl-tRNA synthetase-associated domain"/>
    <property type="match status" value="1"/>
</dbReference>
<dbReference type="STRING" id="502025.Hoch_2007"/>
<dbReference type="SUPFAM" id="SSF55826">
    <property type="entry name" value="YbaK/ProRS associated domain"/>
    <property type="match status" value="1"/>
</dbReference>
<keyword evidence="2 4" id="KW-0648">Protein biosynthesis</keyword>
<evidence type="ECO:0000256" key="3">
    <source>
        <dbReference type="ARBA" id="ARBA00023239"/>
    </source>
</evidence>
<dbReference type="HOGENOM" id="CLU_094875_1_0_7"/>
<dbReference type="GO" id="GO:0002161">
    <property type="term" value="F:aminoacyl-tRNA deacylase activity"/>
    <property type="evidence" value="ECO:0007669"/>
    <property type="project" value="InterPro"/>
</dbReference>
<keyword evidence="7" id="KW-1185">Reference proteome</keyword>
<name>D0LFV0_HALO1</name>
<evidence type="ECO:0000256" key="2">
    <source>
        <dbReference type="ARBA" id="ARBA00022917"/>
    </source>
</evidence>
<dbReference type="eggNOG" id="COG2606">
    <property type="taxonomic scope" value="Bacteria"/>
</dbReference>
<dbReference type="RefSeq" id="WP_012827160.1">
    <property type="nucleotide sequence ID" value="NC_013440.1"/>
</dbReference>
<dbReference type="EC" id="4.2.-.-" evidence="4"/>
<organism evidence="6 7">
    <name type="scientific">Haliangium ochraceum (strain DSM 14365 / JCM 11303 / SMP-2)</name>
    <dbReference type="NCBI Taxonomy" id="502025"/>
    <lineage>
        <taxon>Bacteria</taxon>
        <taxon>Pseudomonadati</taxon>
        <taxon>Myxococcota</taxon>
        <taxon>Polyangia</taxon>
        <taxon>Haliangiales</taxon>
        <taxon>Kofleriaceae</taxon>
        <taxon>Haliangium</taxon>
    </lineage>
</organism>
<comment type="similarity">
    <text evidence="1 4">Belongs to the prolyl-tRNA editing family. YbaK/EbsC subfamily.</text>
</comment>
<dbReference type="AlphaFoldDB" id="D0LFV0"/>
<evidence type="ECO:0000313" key="7">
    <source>
        <dbReference type="Proteomes" id="UP000001880"/>
    </source>
</evidence>
<sequence length="163" mass="17849">MSSSKYPITMGVRFLRERDIDIVPHVFTYEGGGARASAATLGVEPLRVAKTLLFENERAEPLVVVMNGPYEVAVKVLARELGTKRIEPCAPQRAEALTGYRVGGISPFGMRTELPTYLQLDLFDWETILVNGGKRGFLVELAPETIEQQLGAGIVDVAVKSRS</sequence>
<feature type="domain" description="YbaK/aminoacyl-tRNA synthetase-associated" evidence="5">
    <location>
        <begin position="35"/>
        <end position="145"/>
    </location>
</feature>
<dbReference type="InterPro" id="IPR004369">
    <property type="entry name" value="Prolyl-tRNA_editing_YbaK/EbsC"/>
</dbReference>
<evidence type="ECO:0000259" key="5">
    <source>
        <dbReference type="Pfam" id="PF04073"/>
    </source>
</evidence>
<dbReference type="PANTHER" id="PTHR30411">
    <property type="entry name" value="CYTOPLASMIC PROTEIN"/>
    <property type="match status" value="1"/>
</dbReference>
<proteinExistence type="inferred from homology"/>
<reference evidence="6 7" key="1">
    <citation type="journal article" date="2010" name="Stand. Genomic Sci.">
        <title>Complete genome sequence of Haliangium ochraceum type strain (SMP-2).</title>
        <authorList>
            <consortium name="US DOE Joint Genome Institute (JGI-PGF)"/>
            <person name="Ivanova N."/>
            <person name="Daum C."/>
            <person name="Lang E."/>
            <person name="Abt B."/>
            <person name="Kopitz M."/>
            <person name="Saunders E."/>
            <person name="Lapidus A."/>
            <person name="Lucas S."/>
            <person name="Glavina Del Rio T."/>
            <person name="Nolan M."/>
            <person name="Tice H."/>
            <person name="Copeland A."/>
            <person name="Cheng J.F."/>
            <person name="Chen F."/>
            <person name="Bruce D."/>
            <person name="Goodwin L."/>
            <person name="Pitluck S."/>
            <person name="Mavromatis K."/>
            <person name="Pati A."/>
            <person name="Mikhailova N."/>
            <person name="Chen A."/>
            <person name="Palaniappan K."/>
            <person name="Land M."/>
            <person name="Hauser L."/>
            <person name="Chang Y.J."/>
            <person name="Jeffries C.D."/>
            <person name="Detter J.C."/>
            <person name="Brettin T."/>
            <person name="Rohde M."/>
            <person name="Goker M."/>
            <person name="Bristow J."/>
            <person name="Markowitz V."/>
            <person name="Eisen J.A."/>
            <person name="Hugenholtz P."/>
            <person name="Kyrpides N.C."/>
            <person name="Klenk H.P."/>
        </authorList>
    </citation>
    <scope>NUCLEOTIDE SEQUENCE [LARGE SCALE GENOMIC DNA]</scope>
    <source>
        <strain evidence="7">DSM 14365 / CIP 107738 / JCM 11303 / AJ 13395 / SMP-2</strain>
    </source>
</reference>
<evidence type="ECO:0000256" key="1">
    <source>
        <dbReference type="ARBA" id="ARBA00009798"/>
    </source>
</evidence>
<dbReference type="OrthoDB" id="9809296at2"/>
<dbReference type="Proteomes" id="UP000001880">
    <property type="component" value="Chromosome"/>
</dbReference>
<protein>
    <recommendedName>
        <fullName evidence="4">Cys-tRNA(Pro)/Cys-tRNA(Cys) deacylase</fullName>
        <ecNumber evidence="4">4.2.-.-</ecNumber>
    </recommendedName>
</protein>
<dbReference type="PIRSF" id="PIRSF006181">
    <property type="entry name" value="EbsC_YbaK"/>
    <property type="match status" value="1"/>
</dbReference>
<keyword evidence="6" id="KW-0436">Ligase</keyword>
<dbReference type="Pfam" id="PF04073">
    <property type="entry name" value="tRNA_edit"/>
    <property type="match status" value="1"/>
</dbReference>
<dbReference type="KEGG" id="hoh:Hoch_2007"/>
<dbReference type="InterPro" id="IPR036754">
    <property type="entry name" value="YbaK/aa-tRNA-synt-asso_dom_sf"/>
</dbReference>
<dbReference type="GO" id="GO:0006412">
    <property type="term" value="P:translation"/>
    <property type="evidence" value="ECO:0007669"/>
    <property type="project" value="UniProtKB-KW"/>
</dbReference>
<dbReference type="PANTHER" id="PTHR30411:SF0">
    <property type="entry name" value="CYS-TRNA(PRO)_CYS-TRNA(CYS) DEACYLASE YBAK"/>
    <property type="match status" value="1"/>
</dbReference>
<dbReference type="GO" id="GO:0016829">
    <property type="term" value="F:lyase activity"/>
    <property type="evidence" value="ECO:0007669"/>
    <property type="project" value="UniProtKB-KW"/>
</dbReference>
<keyword evidence="6" id="KW-0030">Aminoacyl-tRNA synthetase</keyword>
<dbReference type="GO" id="GO:0004812">
    <property type="term" value="F:aminoacyl-tRNA ligase activity"/>
    <property type="evidence" value="ECO:0007669"/>
    <property type="project" value="UniProtKB-KW"/>
</dbReference>
<keyword evidence="3 4" id="KW-0456">Lyase</keyword>
<dbReference type="InterPro" id="IPR007214">
    <property type="entry name" value="YbaK/aa-tRNA-synth-assoc-dom"/>
</dbReference>
<dbReference type="EMBL" id="CP001804">
    <property type="protein sequence ID" value="ACY14552.1"/>
    <property type="molecule type" value="Genomic_DNA"/>
</dbReference>
<gene>
    <name evidence="6" type="ordered locus">Hoch_2007</name>
</gene>
<accession>D0LFV0</accession>
<evidence type="ECO:0000313" key="6">
    <source>
        <dbReference type="EMBL" id="ACY14552.1"/>
    </source>
</evidence>
<evidence type="ECO:0000256" key="4">
    <source>
        <dbReference type="PIRNR" id="PIRNR006181"/>
    </source>
</evidence>